<evidence type="ECO:0000256" key="1">
    <source>
        <dbReference type="ARBA" id="ARBA00022908"/>
    </source>
</evidence>
<dbReference type="EMBL" id="BLLI01000007">
    <property type="protein sequence ID" value="GFH41908.1"/>
    <property type="molecule type" value="Genomic_DNA"/>
</dbReference>
<dbReference type="InterPro" id="IPR013762">
    <property type="entry name" value="Integrase-like_cat_sf"/>
</dbReference>
<dbReference type="InterPro" id="IPR011010">
    <property type="entry name" value="DNA_brk_join_enz"/>
</dbReference>
<keyword evidence="3" id="KW-0233">DNA recombination</keyword>
<dbReference type="PROSITE" id="PS51898">
    <property type="entry name" value="TYR_RECOMBINASE"/>
    <property type="match status" value="1"/>
</dbReference>
<evidence type="ECO:0000256" key="3">
    <source>
        <dbReference type="ARBA" id="ARBA00023172"/>
    </source>
</evidence>
<comment type="caution">
    <text evidence="7">The sequence shown here is derived from an EMBL/GenBank/DDBJ whole genome shotgun (WGS) entry which is preliminary data.</text>
</comment>
<dbReference type="Gene3D" id="1.10.443.10">
    <property type="entry name" value="Intergrase catalytic core"/>
    <property type="match status" value="1"/>
</dbReference>
<dbReference type="NCBIfam" id="NF002685">
    <property type="entry name" value="PRK02436.1"/>
    <property type="match status" value="1"/>
</dbReference>
<keyword evidence="1" id="KW-0229">DNA integration</keyword>
<dbReference type="RefSeq" id="WP_172207660.1">
    <property type="nucleotide sequence ID" value="NZ_BLLI01000007.1"/>
</dbReference>
<reference evidence="7 8" key="1">
    <citation type="submission" date="2020-02" db="EMBL/GenBank/DDBJ databases">
        <title>Draft genome sequence of Lactococcus sp. Hs30E4-3.</title>
        <authorList>
            <person name="Noda S."/>
            <person name="Yuki M."/>
            <person name="Ohkuma M."/>
        </authorList>
    </citation>
    <scope>NUCLEOTIDE SEQUENCE [LARGE SCALE GENOMIC DNA]</scope>
    <source>
        <strain evidence="7 8">Hs30E4-3</strain>
    </source>
</reference>
<dbReference type="GO" id="GO:0015074">
    <property type="term" value="P:DNA integration"/>
    <property type="evidence" value="ECO:0007669"/>
    <property type="project" value="UniProtKB-KW"/>
</dbReference>
<dbReference type="InterPro" id="IPR044068">
    <property type="entry name" value="CB"/>
</dbReference>
<accession>A0A6A0BBW3</accession>
<dbReference type="SUPFAM" id="SSF56349">
    <property type="entry name" value="DNA breaking-rejoining enzymes"/>
    <property type="match status" value="1"/>
</dbReference>
<dbReference type="Pfam" id="PF02899">
    <property type="entry name" value="Phage_int_SAM_1"/>
    <property type="match status" value="1"/>
</dbReference>
<gene>
    <name evidence="7" type="primary">ynbA</name>
    <name evidence="7" type="ORF">Hs30E_04590</name>
</gene>
<evidence type="ECO:0000313" key="7">
    <source>
        <dbReference type="EMBL" id="GFH41908.1"/>
    </source>
</evidence>
<proteinExistence type="predicted"/>
<dbReference type="PROSITE" id="PS51900">
    <property type="entry name" value="CB"/>
    <property type="match status" value="1"/>
</dbReference>
<dbReference type="Gene3D" id="1.10.150.130">
    <property type="match status" value="1"/>
</dbReference>
<dbReference type="GO" id="GO:0006310">
    <property type="term" value="P:DNA recombination"/>
    <property type="evidence" value="ECO:0007669"/>
    <property type="project" value="UniProtKB-KW"/>
</dbReference>
<dbReference type="InterPro" id="IPR002104">
    <property type="entry name" value="Integrase_catalytic"/>
</dbReference>
<dbReference type="InterPro" id="IPR010998">
    <property type="entry name" value="Integrase_recombinase_N"/>
</dbReference>
<organism evidence="7 8">
    <name type="scientific">Pseudolactococcus hodotermopsidis</name>
    <dbReference type="NCBI Taxonomy" id="2709157"/>
    <lineage>
        <taxon>Bacteria</taxon>
        <taxon>Bacillati</taxon>
        <taxon>Bacillota</taxon>
        <taxon>Bacilli</taxon>
        <taxon>Lactobacillales</taxon>
        <taxon>Streptococcaceae</taxon>
        <taxon>Pseudolactococcus</taxon>
    </lineage>
</organism>
<dbReference type="InterPro" id="IPR004107">
    <property type="entry name" value="Integrase_SAM-like_N"/>
</dbReference>
<sequence>MNEKKIKAFIATRQKASQNTKLAYFYDLRAFLTFLNDAPLTQTQLNLYQAQLQMLAKSSQHRKITNINTFLKYLYQNGELAHFFELQSVNYQYQKNEVIVKPLAHSLELAAYYHAISRPGDLIALLILEFGLKPSEIQQLHWADFNWDYKILTVDNGGIKRILPIRDKFARLARPIKNGDELFSKSRQFLHYELKKSSQLTAKSLREQYILQRVSEKLPISELAGYLGLKSNQSLEKYYR</sequence>
<feature type="domain" description="Core-binding (CB)" evidence="6">
    <location>
        <begin position="1"/>
        <end position="75"/>
    </location>
</feature>
<evidence type="ECO:0000259" key="6">
    <source>
        <dbReference type="PROSITE" id="PS51900"/>
    </source>
</evidence>
<keyword evidence="2 4" id="KW-0238">DNA-binding</keyword>
<dbReference type="AlphaFoldDB" id="A0A6A0BBW3"/>
<evidence type="ECO:0000256" key="4">
    <source>
        <dbReference type="PROSITE-ProRule" id="PRU01248"/>
    </source>
</evidence>
<evidence type="ECO:0000313" key="8">
    <source>
        <dbReference type="Proteomes" id="UP000480303"/>
    </source>
</evidence>
<evidence type="ECO:0000259" key="5">
    <source>
        <dbReference type="PROSITE" id="PS51898"/>
    </source>
</evidence>
<dbReference type="Proteomes" id="UP000480303">
    <property type="component" value="Unassembled WGS sequence"/>
</dbReference>
<feature type="domain" description="Tyr recombinase" evidence="5">
    <location>
        <begin position="98"/>
        <end position="240"/>
    </location>
</feature>
<keyword evidence="8" id="KW-1185">Reference proteome</keyword>
<evidence type="ECO:0000256" key="2">
    <source>
        <dbReference type="ARBA" id="ARBA00023125"/>
    </source>
</evidence>
<name>A0A6A0BBW3_9LACT</name>
<dbReference type="GO" id="GO:0003677">
    <property type="term" value="F:DNA binding"/>
    <property type="evidence" value="ECO:0007669"/>
    <property type="project" value="UniProtKB-UniRule"/>
</dbReference>
<protein>
    <submittedName>
        <fullName evidence="7">Tyrosine recombinase XerD-like protein</fullName>
    </submittedName>
</protein>